<name>A0A317CP20_9GAMM</name>
<dbReference type="AlphaFoldDB" id="A0A317CP20"/>
<keyword evidence="6" id="KW-0175">Coiled coil</keyword>
<dbReference type="GO" id="GO:0043093">
    <property type="term" value="P:FtsZ-dependent cytokinesis"/>
    <property type="evidence" value="ECO:0007669"/>
    <property type="project" value="TreeGrafter"/>
</dbReference>
<evidence type="ECO:0000256" key="1">
    <source>
        <dbReference type="ARBA" id="ARBA00004496"/>
    </source>
</evidence>
<accession>A0A317CP20</accession>
<dbReference type="EMBL" id="QGKM01000005">
    <property type="protein sequence ID" value="PWR00090.1"/>
    <property type="molecule type" value="Genomic_DNA"/>
</dbReference>
<dbReference type="SUPFAM" id="SSF102829">
    <property type="entry name" value="Cell division protein ZapA-like"/>
    <property type="match status" value="1"/>
</dbReference>
<dbReference type="InterPro" id="IPR007838">
    <property type="entry name" value="Cell_div_ZapA-like"/>
</dbReference>
<dbReference type="RefSeq" id="WP_109836147.1">
    <property type="nucleotide sequence ID" value="NZ_QGKM01000005.1"/>
</dbReference>
<dbReference type="InterPro" id="IPR036192">
    <property type="entry name" value="Cell_div_ZapA-like_sf"/>
</dbReference>
<evidence type="ECO:0000256" key="9">
    <source>
        <dbReference type="ARBA" id="ARBA00024910"/>
    </source>
</evidence>
<keyword evidence="5 12" id="KW-0132">Cell division</keyword>
<evidence type="ECO:0000256" key="2">
    <source>
        <dbReference type="ARBA" id="ARBA00010074"/>
    </source>
</evidence>
<dbReference type="GO" id="GO:0030428">
    <property type="term" value="C:cell septum"/>
    <property type="evidence" value="ECO:0007669"/>
    <property type="project" value="TreeGrafter"/>
</dbReference>
<comment type="function">
    <text evidence="9">Activator of cell division through the inhibition of FtsZ GTPase activity, therefore promoting FtsZ assembly into bundles of protofilaments necessary for the formation of the division Z ring. It is recruited early at mid-cell but it is not essential for cell division.</text>
</comment>
<reference evidence="12 13" key="1">
    <citation type="submission" date="2018-05" db="EMBL/GenBank/DDBJ databases">
        <title>Leucothrix arctica sp. nov., isolated from Arctic seawater.</title>
        <authorList>
            <person name="Choi A."/>
            <person name="Baek K."/>
        </authorList>
    </citation>
    <scope>NUCLEOTIDE SEQUENCE [LARGE SCALE GENOMIC DNA]</scope>
    <source>
        <strain evidence="12 13">JCM 18388</strain>
    </source>
</reference>
<dbReference type="GO" id="GO:0000917">
    <property type="term" value="P:division septum assembly"/>
    <property type="evidence" value="ECO:0007669"/>
    <property type="project" value="UniProtKB-KW"/>
</dbReference>
<evidence type="ECO:0000256" key="6">
    <source>
        <dbReference type="ARBA" id="ARBA00023054"/>
    </source>
</evidence>
<keyword evidence="8" id="KW-0131">Cell cycle</keyword>
<protein>
    <recommendedName>
        <fullName evidence="3">Cell division protein ZapA</fullName>
    </recommendedName>
    <alternativeName>
        <fullName evidence="11">Z ring-associated protein ZapA</fullName>
    </alternativeName>
</protein>
<dbReference type="Gene3D" id="1.20.5.50">
    <property type="match status" value="1"/>
</dbReference>
<dbReference type="InterPro" id="IPR042233">
    <property type="entry name" value="Cell_div_ZapA_N"/>
</dbReference>
<keyword evidence="7" id="KW-0717">Septation</keyword>
<proteinExistence type="inferred from homology"/>
<evidence type="ECO:0000256" key="7">
    <source>
        <dbReference type="ARBA" id="ARBA00023210"/>
    </source>
</evidence>
<evidence type="ECO:0000256" key="4">
    <source>
        <dbReference type="ARBA" id="ARBA00022490"/>
    </source>
</evidence>
<dbReference type="PANTHER" id="PTHR34981:SF1">
    <property type="entry name" value="CELL DIVISION PROTEIN ZAPA"/>
    <property type="match status" value="1"/>
</dbReference>
<evidence type="ECO:0000256" key="8">
    <source>
        <dbReference type="ARBA" id="ARBA00023306"/>
    </source>
</evidence>
<comment type="subcellular location">
    <subcellularLocation>
        <location evidence="1">Cytoplasm</location>
    </subcellularLocation>
</comment>
<dbReference type="GO" id="GO:0032153">
    <property type="term" value="C:cell division site"/>
    <property type="evidence" value="ECO:0007669"/>
    <property type="project" value="TreeGrafter"/>
</dbReference>
<dbReference type="Proteomes" id="UP000245539">
    <property type="component" value="Unassembled WGS sequence"/>
</dbReference>
<evidence type="ECO:0000313" key="13">
    <source>
        <dbReference type="Proteomes" id="UP000245539"/>
    </source>
</evidence>
<evidence type="ECO:0000313" key="12">
    <source>
        <dbReference type="EMBL" id="PWR00090.1"/>
    </source>
</evidence>
<dbReference type="GO" id="GO:0000921">
    <property type="term" value="P:septin ring assembly"/>
    <property type="evidence" value="ECO:0007669"/>
    <property type="project" value="TreeGrafter"/>
</dbReference>
<evidence type="ECO:0000256" key="11">
    <source>
        <dbReference type="ARBA" id="ARBA00033158"/>
    </source>
</evidence>
<dbReference type="OrthoDB" id="5772359at2"/>
<evidence type="ECO:0000256" key="3">
    <source>
        <dbReference type="ARBA" id="ARBA00015195"/>
    </source>
</evidence>
<comment type="caution">
    <text evidence="12">The sequence shown here is derived from an EMBL/GenBank/DDBJ whole genome shotgun (WGS) entry which is preliminary data.</text>
</comment>
<dbReference type="Pfam" id="PF05164">
    <property type="entry name" value="ZapA"/>
    <property type="match status" value="1"/>
</dbReference>
<dbReference type="Gene3D" id="3.30.160.880">
    <property type="entry name" value="Cell division protein ZapA protomer, N-terminal domain"/>
    <property type="match status" value="1"/>
</dbReference>
<evidence type="ECO:0000256" key="10">
    <source>
        <dbReference type="ARBA" id="ARBA00026068"/>
    </source>
</evidence>
<sequence>MSDKPIPVSAKILDKEYTISCPPDEHAALLSSVQHVDDKMREIRSGSKIISSERLAVMAAINIAHEMLMSKGQVANIDMDVITRLDDLQAKIHRSLETISD</sequence>
<dbReference type="PANTHER" id="PTHR34981">
    <property type="entry name" value="CELL DIVISION PROTEIN ZAPA"/>
    <property type="match status" value="1"/>
</dbReference>
<dbReference type="GO" id="GO:0005829">
    <property type="term" value="C:cytosol"/>
    <property type="evidence" value="ECO:0007669"/>
    <property type="project" value="TreeGrafter"/>
</dbReference>
<organism evidence="12 13">
    <name type="scientific">Leucothrix pacifica</name>
    <dbReference type="NCBI Taxonomy" id="1247513"/>
    <lineage>
        <taxon>Bacteria</taxon>
        <taxon>Pseudomonadati</taxon>
        <taxon>Pseudomonadota</taxon>
        <taxon>Gammaproteobacteria</taxon>
        <taxon>Thiotrichales</taxon>
        <taxon>Thiotrichaceae</taxon>
        <taxon>Leucothrix</taxon>
    </lineage>
</organism>
<comment type="similarity">
    <text evidence="2">Belongs to the ZapA family. Type 1 subfamily.</text>
</comment>
<gene>
    <name evidence="12" type="ORF">DKW60_02830</name>
</gene>
<keyword evidence="13" id="KW-1185">Reference proteome</keyword>
<comment type="subunit">
    <text evidence="10">Homodimer. Interacts with FtsZ.</text>
</comment>
<evidence type="ECO:0000256" key="5">
    <source>
        <dbReference type="ARBA" id="ARBA00022618"/>
    </source>
</evidence>
<keyword evidence="4" id="KW-0963">Cytoplasm</keyword>